<dbReference type="eggNOG" id="COG0607">
    <property type="taxonomic scope" value="Bacteria"/>
</dbReference>
<dbReference type="KEGG" id="acr:Acry_1392"/>
<protein>
    <submittedName>
        <fullName evidence="2">Rhodanese domain protein</fullName>
    </submittedName>
</protein>
<organism evidence="2 3">
    <name type="scientific">Acidiphilium cryptum (strain JF-5)</name>
    <dbReference type="NCBI Taxonomy" id="349163"/>
    <lineage>
        <taxon>Bacteria</taxon>
        <taxon>Pseudomonadati</taxon>
        <taxon>Pseudomonadota</taxon>
        <taxon>Alphaproteobacteria</taxon>
        <taxon>Acetobacterales</taxon>
        <taxon>Acidocellaceae</taxon>
        <taxon>Acidiphilium</taxon>
    </lineage>
</organism>
<dbReference type="Proteomes" id="UP000000245">
    <property type="component" value="Chromosome"/>
</dbReference>
<dbReference type="Pfam" id="PF00581">
    <property type="entry name" value="Rhodanese"/>
    <property type="match status" value="1"/>
</dbReference>
<dbReference type="STRING" id="349163.Acry_1392"/>
<accession>A5FYC0</accession>
<evidence type="ECO:0000313" key="3">
    <source>
        <dbReference type="Proteomes" id="UP000000245"/>
    </source>
</evidence>
<dbReference type="InterPro" id="IPR036873">
    <property type="entry name" value="Rhodanese-like_dom_sf"/>
</dbReference>
<dbReference type="SUPFAM" id="SSF52821">
    <property type="entry name" value="Rhodanese/Cell cycle control phosphatase"/>
    <property type="match status" value="1"/>
</dbReference>
<dbReference type="InterPro" id="IPR001763">
    <property type="entry name" value="Rhodanese-like_dom"/>
</dbReference>
<evidence type="ECO:0000313" key="2">
    <source>
        <dbReference type="EMBL" id="ABQ30602.1"/>
    </source>
</evidence>
<dbReference type="RefSeq" id="WP_007421808.1">
    <property type="nucleotide sequence ID" value="NC_009484.1"/>
</dbReference>
<reference evidence="2 3" key="1">
    <citation type="submission" date="2007-05" db="EMBL/GenBank/DDBJ databases">
        <title>Complete sequence of chromosome of Acidiphilium cryptum JF-5.</title>
        <authorList>
            <consortium name="US DOE Joint Genome Institute"/>
            <person name="Copeland A."/>
            <person name="Lucas S."/>
            <person name="Lapidus A."/>
            <person name="Barry K."/>
            <person name="Detter J.C."/>
            <person name="Glavina del Rio T."/>
            <person name="Hammon N."/>
            <person name="Israni S."/>
            <person name="Dalin E."/>
            <person name="Tice H."/>
            <person name="Pitluck S."/>
            <person name="Sims D."/>
            <person name="Brettin T."/>
            <person name="Bruce D."/>
            <person name="Han C."/>
            <person name="Schmutz J."/>
            <person name="Larimer F."/>
            <person name="Land M."/>
            <person name="Hauser L."/>
            <person name="Kyrpides N."/>
            <person name="Kim E."/>
            <person name="Magnuson T."/>
            <person name="Richardson P."/>
        </authorList>
    </citation>
    <scope>NUCLEOTIDE SEQUENCE [LARGE SCALE GENOMIC DNA]</scope>
    <source>
        <strain evidence="2 3">JF-5</strain>
    </source>
</reference>
<dbReference type="PANTHER" id="PTHR43031">
    <property type="entry name" value="FAD-DEPENDENT OXIDOREDUCTASE"/>
    <property type="match status" value="1"/>
</dbReference>
<dbReference type="EMBL" id="CP000697">
    <property type="protein sequence ID" value="ABQ30602.1"/>
    <property type="molecule type" value="Genomic_DNA"/>
</dbReference>
<proteinExistence type="predicted"/>
<feature type="domain" description="Rhodanese" evidence="1">
    <location>
        <begin position="20"/>
        <end position="108"/>
    </location>
</feature>
<dbReference type="PANTHER" id="PTHR43031:SF1">
    <property type="entry name" value="PYRIDINE NUCLEOTIDE-DISULPHIDE OXIDOREDUCTASE"/>
    <property type="match status" value="1"/>
</dbReference>
<dbReference type="CDD" id="cd00158">
    <property type="entry name" value="RHOD"/>
    <property type="match status" value="1"/>
</dbReference>
<dbReference type="AlphaFoldDB" id="A5FYC0"/>
<keyword evidence="3" id="KW-1185">Reference proteome</keyword>
<evidence type="ECO:0000259" key="1">
    <source>
        <dbReference type="PROSITE" id="PS50206"/>
    </source>
</evidence>
<name>A5FYC0_ACICJ</name>
<dbReference type="InterPro" id="IPR050229">
    <property type="entry name" value="GlpE_sulfurtransferase"/>
</dbReference>
<gene>
    <name evidence="2" type="ordered locus">Acry_1392</name>
</gene>
<dbReference type="SMART" id="SM00450">
    <property type="entry name" value="RHOD"/>
    <property type="match status" value="1"/>
</dbReference>
<sequence length="120" mass="12875">MTTPSKLRDLDPATVHDDLRAGRILLVDVREPQEFAVERIHGAMLFPLSTFDPAMLPQDPGKPIVFQCGSGKRSAMAAAKCREAGIAVNAHLAGGMMAWKAAGMPYVSLDSATGQVVDRR</sequence>
<dbReference type="Gene3D" id="3.40.250.10">
    <property type="entry name" value="Rhodanese-like domain"/>
    <property type="match status" value="1"/>
</dbReference>
<dbReference type="PROSITE" id="PS50206">
    <property type="entry name" value="RHODANESE_3"/>
    <property type="match status" value="1"/>
</dbReference>
<dbReference type="HOGENOM" id="CLU_089574_6_3_5"/>